<dbReference type="AlphaFoldDB" id="A0A6G4WIY7"/>
<proteinExistence type="predicted"/>
<feature type="region of interest" description="Disordered" evidence="1">
    <location>
        <begin position="1"/>
        <end position="65"/>
    </location>
</feature>
<accession>A0A6G4WIY7</accession>
<protein>
    <submittedName>
        <fullName evidence="2">Uncharacterized protein</fullName>
    </submittedName>
</protein>
<feature type="compositionally biased region" description="Basic and acidic residues" evidence="1">
    <location>
        <begin position="16"/>
        <end position="28"/>
    </location>
</feature>
<reference evidence="2 3" key="1">
    <citation type="submission" date="2020-02" db="EMBL/GenBank/DDBJ databases">
        <title>Genome sequence of strain CCNWXJ40-4.</title>
        <authorList>
            <person name="Gao J."/>
            <person name="Sun J."/>
        </authorList>
    </citation>
    <scope>NUCLEOTIDE SEQUENCE [LARGE SCALE GENOMIC DNA]</scope>
    <source>
        <strain evidence="2 3">CCNWXJ 40-4</strain>
    </source>
</reference>
<evidence type="ECO:0000313" key="3">
    <source>
        <dbReference type="Proteomes" id="UP001642900"/>
    </source>
</evidence>
<keyword evidence="3" id="KW-1185">Reference proteome</keyword>
<dbReference type="RefSeq" id="WP_165032910.1">
    <property type="nucleotide sequence ID" value="NZ_JAAKZF010000056.1"/>
</dbReference>
<sequence length="65" mass="6638">MKNLKSGGQGSGLSDKQVKTGADLEKRGISSSNLQNVLQAAPKPTTGSGKQASASHGNMGGERRK</sequence>
<name>A0A6G4WIY7_9HYPH</name>
<dbReference type="EMBL" id="JAAKZF010000056">
    <property type="protein sequence ID" value="NGO54574.1"/>
    <property type="molecule type" value="Genomic_DNA"/>
</dbReference>
<feature type="compositionally biased region" description="Polar residues" evidence="1">
    <location>
        <begin position="45"/>
        <end position="56"/>
    </location>
</feature>
<feature type="compositionally biased region" description="Polar residues" evidence="1">
    <location>
        <begin position="29"/>
        <end position="38"/>
    </location>
</feature>
<evidence type="ECO:0000313" key="2">
    <source>
        <dbReference type="EMBL" id="NGO54574.1"/>
    </source>
</evidence>
<evidence type="ECO:0000256" key="1">
    <source>
        <dbReference type="SAM" id="MobiDB-lite"/>
    </source>
</evidence>
<organism evidence="2 3">
    <name type="scientific">Allomesorhizobium camelthorni</name>
    <dbReference type="NCBI Taxonomy" id="475069"/>
    <lineage>
        <taxon>Bacteria</taxon>
        <taxon>Pseudomonadati</taxon>
        <taxon>Pseudomonadota</taxon>
        <taxon>Alphaproteobacteria</taxon>
        <taxon>Hyphomicrobiales</taxon>
        <taxon>Phyllobacteriaceae</taxon>
        <taxon>Allomesorhizobium</taxon>
    </lineage>
</organism>
<dbReference type="Proteomes" id="UP001642900">
    <property type="component" value="Unassembled WGS sequence"/>
</dbReference>
<gene>
    <name evidence="2" type="ORF">G6N73_26200</name>
</gene>
<comment type="caution">
    <text evidence="2">The sequence shown here is derived from an EMBL/GenBank/DDBJ whole genome shotgun (WGS) entry which is preliminary data.</text>
</comment>